<feature type="non-terminal residue" evidence="1">
    <location>
        <position position="1"/>
    </location>
</feature>
<gene>
    <name evidence="1" type="ORF">S01H1_05919</name>
</gene>
<proteinExistence type="predicted"/>
<reference evidence="1" key="1">
    <citation type="journal article" date="2014" name="Front. Microbiol.">
        <title>High frequency of phylogenetically diverse reductive dehalogenase-homologous genes in deep subseafloor sedimentary metagenomes.</title>
        <authorList>
            <person name="Kawai M."/>
            <person name="Futagami T."/>
            <person name="Toyoda A."/>
            <person name="Takaki Y."/>
            <person name="Nishi S."/>
            <person name="Hori S."/>
            <person name="Arai W."/>
            <person name="Tsubouchi T."/>
            <person name="Morono Y."/>
            <person name="Uchiyama I."/>
            <person name="Ito T."/>
            <person name="Fujiyama A."/>
            <person name="Inagaki F."/>
            <person name="Takami H."/>
        </authorList>
    </citation>
    <scope>NUCLEOTIDE SEQUENCE</scope>
    <source>
        <strain evidence="1">Expedition CK06-06</strain>
    </source>
</reference>
<organism evidence="1">
    <name type="scientific">marine sediment metagenome</name>
    <dbReference type="NCBI Taxonomy" id="412755"/>
    <lineage>
        <taxon>unclassified sequences</taxon>
        <taxon>metagenomes</taxon>
        <taxon>ecological metagenomes</taxon>
    </lineage>
</organism>
<sequence length="101" mass="10612">GSIISIGDYLYFMVGGTPSYAGQIEEVNINISGGINNIVIDNSGGGAIPGVAVFFLAIKDATAESHGMLGHYCEFTLTLDTNLTVSSELFAVESEVMKSYP</sequence>
<name>X0SPT3_9ZZZZ</name>
<evidence type="ECO:0000313" key="1">
    <source>
        <dbReference type="EMBL" id="GAF77141.1"/>
    </source>
</evidence>
<protein>
    <submittedName>
        <fullName evidence="1">Uncharacterized protein</fullName>
    </submittedName>
</protein>
<accession>X0SPT3</accession>
<dbReference type="EMBL" id="BARS01003072">
    <property type="protein sequence ID" value="GAF77141.1"/>
    <property type="molecule type" value="Genomic_DNA"/>
</dbReference>
<comment type="caution">
    <text evidence="1">The sequence shown here is derived from an EMBL/GenBank/DDBJ whole genome shotgun (WGS) entry which is preliminary data.</text>
</comment>
<dbReference type="AlphaFoldDB" id="X0SPT3"/>